<comment type="similarity">
    <text evidence="1">Belongs to the LysR transcriptional regulatory family.</text>
</comment>
<dbReference type="Gene3D" id="1.10.10.10">
    <property type="entry name" value="Winged helix-like DNA-binding domain superfamily/Winged helix DNA-binding domain"/>
    <property type="match status" value="1"/>
</dbReference>
<dbReference type="InParanoid" id="A0A2T0GRP7"/>
<evidence type="ECO:0000256" key="3">
    <source>
        <dbReference type="ARBA" id="ARBA00023125"/>
    </source>
</evidence>
<dbReference type="InterPro" id="IPR005119">
    <property type="entry name" value="LysR_subst-bd"/>
</dbReference>
<keyword evidence="2" id="KW-0805">Transcription regulation</keyword>
<reference evidence="6 7" key="1">
    <citation type="submission" date="2018-03" db="EMBL/GenBank/DDBJ databases">
        <title>Actinopolyspora mortivallis from Sahara, screening for active biomolecules.</title>
        <authorList>
            <person name="Selama O."/>
            <person name="Wellington E.M.H."/>
            <person name="Hacene H."/>
        </authorList>
    </citation>
    <scope>NUCLEOTIDE SEQUENCE [LARGE SCALE GENOMIC DNA]</scope>
    <source>
        <strain evidence="6 7">M5A</strain>
    </source>
</reference>
<keyword evidence="4" id="KW-0804">Transcription</keyword>
<evidence type="ECO:0000259" key="5">
    <source>
        <dbReference type="PROSITE" id="PS50931"/>
    </source>
</evidence>
<evidence type="ECO:0000256" key="2">
    <source>
        <dbReference type="ARBA" id="ARBA00023015"/>
    </source>
</evidence>
<evidence type="ECO:0000256" key="1">
    <source>
        <dbReference type="ARBA" id="ARBA00009437"/>
    </source>
</evidence>
<dbReference type="CDD" id="cd08423">
    <property type="entry name" value="PBP2_LTTR_like_6"/>
    <property type="match status" value="1"/>
</dbReference>
<dbReference type="AlphaFoldDB" id="A0A2T0GRP7"/>
<dbReference type="Pfam" id="PF03466">
    <property type="entry name" value="LysR_substrate"/>
    <property type="match status" value="1"/>
</dbReference>
<evidence type="ECO:0000313" key="6">
    <source>
        <dbReference type="EMBL" id="PRW61788.1"/>
    </source>
</evidence>
<dbReference type="PANTHER" id="PTHR30346">
    <property type="entry name" value="TRANSCRIPTIONAL DUAL REGULATOR HCAR-RELATED"/>
    <property type="match status" value="1"/>
</dbReference>
<keyword evidence="3" id="KW-0238">DNA-binding</keyword>
<dbReference type="InterPro" id="IPR036388">
    <property type="entry name" value="WH-like_DNA-bd_sf"/>
</dbReference>
<feature type="domain" description="HTH lysR-type" evidence="5">
    <location>
        <begin position="1"/>
        <end position="53"/>
    </location>
</feature>
<dbReference type="GO" id="GO:0032993">
    <property type="term" value="C:protein-DNA complex"/>
    <property type="evidence" value="ECO:0007669"/>
    <property type="project" value="TreeGrafter"/>
</dbReference>
<name>A0A2T0GRP7_ACTMO</name>
<organism evidence="6 7">
    <name type="scientific">Actinopolyspora mortivallis</name>
    <dbReference type="NCBI Taxonomy" id="33906"/>
    <lineage>
        <taxon>Bacteria</taxon>
        <taxon>Bacillati</taxon>
        <taxon>Actinomycetota</taxon>
        <taxon>Actinomycetes</taxon>
        <taxon>Actinopolysporales</taxon>
        <taxon>Actinopolysporaceae</taxon>
        <taxon>Actinopolyspora</taxon>
    </lineage>
</organism>
<dbReference type="Gene3D" id="3.40.190.10">
    <property type="entry name" value="Periplasmic binding protein-like II"/>
    <property type="match status" value="2"/>
</dbReference>
<dbReference type="GO" id="GO:0003677">
    <property type="term" value="F:DNA binding"/>
    <property type="evidence" value="ECO:0007669"/>
    <property type="project" value="UniProtKB-KW"/>
</dbReference>
<dbReference type="EMBL" id="PVSR01000058">
    <property type="protein sequence ID" value="PRW61788.1"/>
    <property type="molecule type" value="Genomic_DNA"/>
</dbReference>
<dbReference type="Proteomes" id="UP000239352">
    <property type="component" value="Unassembled WGS sequence"/>
</dbReference>
<dbReference type="Pfam" id="PF00126">
    <property type="entry name" value="HTH_1"/>
    <property type="match status" value="1"/>
</dbReference>
<dbReference type="PROSITE" id="PS50931">
    <property type="entry name" value="HTH_LYSR"/>
    <property type="match status" value="1"/>
</dbReference>
<evidence type="ECO:0000313" key="7">
    <source>
        <dbReference type="Proteomes" id="UP000239352"/>
    </source>
</evidence>
<dbReference type="GO" id="GO:0003700">
    <property type="term" value="F:DNA-binding transcription factor activity"/>
    <property type="evidence" value="ECO:0007669"/>
    <property type="project" value="InterPro"/>
</dbReference>
<dbReference type="STRING" id="1050202.GCA_000384035_00337"/>
<dbReference type="SUPFAM" id="SSF46785">
    <property type="entry name" value="Winged helix' DNA-binding domain"/>
    <property type="match status" value="1"/>
</dbReference>
<keyword evidence="7" id="KW-1185">Reference proteome</keyword>
<dbReference type="PANTHER" id="PTHR30346:SF29">
    <property type="entry name" value="LYSR SUBSTRATE-BINDING"/>
    <property type="match status" value="1"/>
</dbReference>
<dbReference type="RefSeq" id="WP_106115271.1">
    <property type="nucleotide sequence ID" value="NZ_PVSR01000058.1"/>
</dbReference>
<sequence>MQVLRAVINSGSVSAAANNLGYTPSAISQQLTTLEREAGLPLLEKAGRGLRPTAAGTMLAERAGRLSELISETEAELSELRAGRIGVLRVRFFHSAGVALIPPAVAEFREQCPDVQLDLSMCEQGLLDQLVEGSADVAVLVTGRDVPVTRGIRMVHLVDDPYRIVLPRGHPLGAEQAVDLGWLSGESWIQESLTHGPCAEPLRDAFAAAGFTPNLALEADNSHSSQGFVAAGVGVSLIPRLGLDPVHPNVVIRPARNPEPVRRIHVAVRESVAQLPSTEILLRALSHAAAG</sequence>
<dbReference type="InterPro" id="IPR036390">
    <property type="entry name" value="WH_DNA-bd_sf"/>
</dbReference>
<dbReference type="SUPFAM" id="SSF53850">
    <property type="entry name" value="Periplasmic binding protein-like II"/>
    <property type="match status" value="1"/>
</dbReference>
<protein>
    <submittedName>
        <fullName evidence="6">LysR family transcriptional regulator</fullName>
    </submittedName>
</protein>
<evidence type="ECO:0000256" key="4">
    <source>
        <dbReference type="ARBA" id="ARBA00023163"/>
    </source>
</evidence>
<comment type="caution">
    <text evidence="6">The sequence shown here is derived from an EMBL/GenBank/DDBJ whole genome shotgun (WGS) entry which is preliminary data.</text>
</comment>
<gene>
    <name evidence="6" type="ORF">CEP50_18905</name>
</gene>
<accession>A0A2T0GRP7</accession>
<proteinExistence type="inferred from homology"/>
<dbReference type="InterPro" id="IPR000847">
    <property type="entry name" value="LysR_HTH_N"/>
</dbReference>